<name>A0A1H2Z091_9FLAO</name>
<evidence type="ECO:0000259" key="2">
    <source>
        <dbReference type="Pfam" id="PF18990"/>
    </source>
</evidence>
<organism evidence="3 4">
    <name type="scientific">Lutibacter oricola</name>
    <dbReference type="NCBI Taxonomy" id="762486"/>
    <lineage>
        <taxon>Bacteria</taxon>
        <taxon>Pseudomonadati</taxon>
        <taxon>Bacteroidota</taxon>
        <taxon>Flavobacteriia</taxon>
        <taxon>Flavobacteriales</taxon>
        <taxon>Flavobacteriaceae</taxon>
        <taxon>Lutibacter</taxon>
    </lineage>
</organism>
<protein>
    <recommendedName>
        <fullName evidence="2">DUF5723 domain-containing protein</fullName>
    </recommendedName>
</protein>
<evidence type="ECO:0000313" key="4">
    <source>
        <dbReference type="Proteomes" id="UP000199595"/>
    </source>
</evidence>
<proteinExistence type="predicted"/>
<dbReference type="OrthoDB" id="975426at2"/>
<dbReference type="Pfam" id="PF18990">
    <property type="entry name" value="DUF5723"/>
    <property type="match status" value="1"/>
</dbReference>
<dbReference type="EMBL" id="FNNJ01000003">
    <property type="protein sequence ID" value="SDX10761.1"/>
    <property type="molecule type" value="Genomic_DNA"/>
</dbReference>
<dbReference type="InterPro" id="IPR043781">
    <property type="entry name" value="DUF5723"/>
</dbReference>
<dbReference type="Proteomes" id="UP000199595">
    <property type="component" value="Unassembled WGS sequence"/>
</dbReference>
<dbReference type="RefSeq" id="WP_090122232.1">
    <property type="nucleotide sequence ID" value="NZ_FNNJ01000003.1"/>
</dbReference>
<gene>
    <name evidence="3" type="ORF">SAMN05444411_103109</name>
</gene>
<sequence length="457" mass="51336">MRKLALLSFLICFLSTAQNKQLLYGFDELPQTLLLNPGAEVSNKFHVGVPLLSGMHLNGGFSGFSAYDIFKDDGVAINTKIRNAIDGLGNTEVLNLNQQLEILSGGFKLRDNSYLSFGYYQELDMLLKVPKDPIELFYDGNKEIGRVYSFENLAARAEVLGVFHIGISKKINDKWTIGARAKLYSGVANARAKIKSGTFHTSYGTNNIYRHHLDFVNGYLQTSGIIMDDYDDVSSSFYTKKLLLGGNLGLGVDFGFTHHINKQWTVTGSALDIGFMNNSKETESYKLKGNYDIEGINLFFNEDAPEDYWDDLKDDFEERIVLDTIYKSYISMRPVKLNSSLSYAFGKPALDNCRFQTGPDVYTNKLGMQLYATIGTIHSQVAATLFYERRINRYLQSKVTYTVDSYSFKNLGVGVSTKLGSINSYFLVDNLLNLSNIYNAKSVSLQAGINYVFRNKN</sequence>
<reference evidence="3 4" key="1">
    <citation type="submission" date="2016-10" db="EMBL/GenBank/DDBJ databases">
        <authorList>
            <person name="de Groot N.N."/>
        </authorList>
    </citation>
    <scope>NUCLEOTIDE SEQUENCE [LARGE SCALE GENOMIC DNA]</scope>
    <source>
        <strain evidence="3 4">DSM 24956</strain>
    </source>
</reference>
<dbReference type="STRING" id="762486.SAMN05444411_103109"/>
<dbReference type="AlphaFoldDB" id="A0A1H2Z091"/>
<feature type="chain" id="PRO_5011604163" description="DUF5723 domain-containing protein" evidence="1">
    <location>
        <begin position="20"/>
        <end position="457"/>
    </location>
</feature>
<evidence type="ECO:0000313" key="3">
    <source>
        <dbReference type="EMBL" id="SDX10761.1"/>
    </source>
</evidence>
<keyword evidence="4" id="KW-1185">Reference proteome</keyword>
<keyword evidence="1" id="KW-0732">Signal</keyword>
<evidence type="ECO:0000256" key="1">
    <source>
        <dbReference type="SAM" id="SignalP"/>
    </source>
</evidence>
<accession>A0A1H2Z091</accession>
<feature type="signal peptide" evidence="1">
    <location>
        <begin position="1"/>
        <end position="19"/>
    </location>
</feature>
<feature type="domain" description="DUF5723" evidence="2">
    <location>
        <begin position="37"/>
        <end position="429"/>
    </location>
</feature>